<reference evidence="9 10" key="1">
    <citation type="submission" date="2019-03" db="EMBL/GenBank/DDBJ databases">
        <authorList>
            <person name="Kox A.R. M."/>
        </authorList>
    </citation>
    <scope>NUCLEOTIDE SEQUENCE [LARGE SCALE GENOMIC DNA]</scope>
    <source>
        <strain evidence="9">MTUNDRAET4 annotated genome</strain>
    </source>
</reference>
<evidence type="ECO:0000313" key="10">
    <source>
        <dbReference type="Proteomes" id="UP000294360"/>
    </source>
</evidence>
<dbReference type="GO" id="GO:0003700">
    <property type="term" value="F:DNA-binding transcription factor activity"/>
    <property type="evidence" value="ECO:0007669"/>
    <property type="project" value="InterPro"/>
</dbReference>
<dbReference type="AlphaFoldDB" id="A0A4U8Z607"/>
<dbReference type="PANTHER" id="PTHR33202">
    <property type="entry name" value="ZINC UPTAKE REGULATION PROTEIN"/>
    <property type="match status" value="1"/>
</dbReference>
<accession>A0A4U8Z607</accession>
<organism evidence="9 10">
    <name type="scientific">Methylocella tundrae</name>
    <dbReference type="NCBI Taxonomy" id="227605"/>
    <lineage>
        <taxon>Bacteria</taxon>
        <taxon>Pseudomonadati</taxon>
        <taxon>Pseudomonadota</taxon>
        <taxon>Alphaproteobacteria</taxon>
        <taxon>Hyphomicrobiales</taxon>
        <taxon>Beijerinckiaceae</taxon>
        <taxon>Methylocella</taxon>
    </lineage>
</organism>
<dbReference type="GO" id="GO:0008270">
    <property type="term" value="F:zinc ion binding"/>
    <property type="evidence" value="ECO:0007669"/>
    <property type="project" value="TreeGrafter"/>
</dbReference>
<feature type="binding site" evidence="7">
    <location>
        <position position="122"/>
    </location>
    <ligand>
        <name>Zn(2+)</name>
        <dbReference type="ChEBI" id="CHEBI:29105"/>
    </ligand>
</feature>
<feature type="binding site" evidence="7">
    <location>
        <position position="162"/>
    </location>
    <ligand>
        <name>Zn(2+)</name>
        <dbReference type="ChEBI" id="CHEBI:29105"/>
    </ligand>
</feature>
<dbReference type="PANTHER" id="PTHR33202:SF6">
    <property type="entry name" value="ZINC UPTAKE REGULATION PROTEIN"/>
    <property type="match status" value="1"/>
</dbReference>
<evidence type="ECO:0000256" key="7">
    <source>
        <dbReference type="PIRSR" id="PIRSR602481-1"/>
    </source>
</evidence>
<evidence type="ECO:0000256" key="6">
    <source>
        <dbReference type="ARBA" id="ARBA00023163"/>
    </source>
</evidence>
<feature type="compositionally biased region" description="Basic and acidic residues" evidence="8">
    <location>
        <begin position="7"/>
        <end position="21"/>
    </location>
</feature>
<dbReference type="InterPro" id="IPR043135">
    <property type="entry name" value="Fur_C"/>
</dbReference>
<keyword evidence="6" id="KW-0804">Transcription</keyword>
<dbReference type="InterPro" id="IPR002481">
    <property type="entry name" value="FUR"/>
</dbReference>
<protein>
    <submittedName>
        <fullName evidence="9">Fur family transcriptional regulator</fullName>
    </submittedName>
</protein>
<proteinExistence type="inferred from homology"/>
<sequence>MRASPPRLDHQDHDHSKKPDGETALNAALTLCRQEGIALTPSRRRILEILARERRPLGAYDLIDRVADLTGKRPAPISIYRALDFLLENSLVHRLASRNAYLACGHGHAREAPIAFLICDVCGEVVEANSGALRGSIAELTSEAHFFPRAQVMEVTGLCQACAAA</sequence>
<feature type="binding site" evidence="7">
    <location>
        <position position="159"/>
    </location>
    <ligand>
        <name>Zn(2+)</name>
        <dbReference type="ChEBI" id="CHEBI:29105"/>
    </ligand>
</feature>
<evidence type="ECO:0000256" key="5">
    <source>
        <dbReference type="ARBA" id="ARBA00023125"/>
    </source>
</evidence>
<dbReference type="GO" id="GO:0000976">
    <property type="term" value="F:transcription cis-regulatory region binding"/>
    <property type="evidence" value="ECO:0007669"/>
    <property type="project" value="TreeGrafter"/>
</dbReference>
<dbReference type="KEGG" id="mtun:MTUNDRAET4_4137"/>
<evidence type="ECO:0000256" key="8">
    <source>
        <dbReference type="SAM" id="MobiDB-lite"/>
    </source>
</evidence>
<evidence type="ECO:0000256" key="4">
    <source>
        <dbReference type="ARBA" id="ARBA00023015"/>
    </source>
</evidence>
<dbReference type="Proteomes" id="UP000294360">
    <property type="component" value="Chromosome"/>
</dbReference>
<dbReference type="InterPro" id="IPR036390">
    <property type="entry name" value="WH_DNA-bd_sf"/>
</dbReference>
<dbReference type="SUPFAM" id="SSF46785">
    <property type="entry name" value="Winged helix' DNA-binding domain"/>
    <property type="match status" value="1"/>
</dbReference>
<keyword evidence="7" id="KW-0479">Metal-binding</keyword>
<keyword evidence="2" id="KW-0678">Repressor</keyword>
<dbReference type="GO" id="GO:1900376">
    <property type="term" value="P:regulation of secondary metabolite biosynthetic process"/>
    <property type="evidence" value="ECO:0007669"/>
    <property type="project" value="TreeGrafter"/>
</dbReference>
<dbReference type="GO" id="GO:0045892">
    <property type="term" value="P:negative regulation of DNA-templated transcription"/>
    <property type="evidence" value="ECO:0007669"/>
    <property type="project" value="TreeGrafter"/>
</dbReference>
<keyword evidence="5" id="KW-0238">DNA-binding</keyword>
<evidence type="ECO:0000313" key="9">
    <source>
        <dbReference type="EMBL" id="VFU11018.1"/>
    </source>
</evidence>
<dbReference type="Gene3D" id="1.10.10.10">
    <property type="entry name" value="Winged helix-like DNA-binding domain superfamily/Winged helix DNA-binding domain"/>
    <property type="match status" value="1"/>
</dbReference>
<dbReference type="EMBL" id="LR536450">
    <property type="protein sequence ID" value="VFU11018.1"/>
    <property type="molecule type" value="Genomic_DNA"/>
</dbReference>
<name>A0A4U8Z607_METTU</name>
<gene>
    <name evidence="9" type="ORF">MTUNDRAET4_4137</name>
</gene>
<dbReference type="InterPro" id="IPR036388">
    <property type="entry name" value="WH-like_DNA-bd_sf"/>
</dbReference>
<feature type="binding site" evidence="7">
    <location>
        <position position="119"/>
    </location>
    <ligand>
        <name>Zn(2+)</name>
        <dbReference type="ChEBI" id="CHEBI:29105"/>
    </ligand>
</feature>
<dbReference type="Pfam" id="PF01475">
    <property type="entry name" value="FUR"/>
    <property type="match status" value="1"/>
</dbReference>
<comment type="similarity">
    <text evidence="1">Belongs to the Fur family.</text>
</comment>
<comment type="cofactor">
    <cofactor evidence="7">
        <name>Zn(2+)</name>
        <dbReference type="ChEBI" id="CHEBI:29105"/>
    </cofactor>
    <text evidence="7">Binds 1 zinc ion per subunit.</text>
</comment>
<dbReference type="Gene3D" id="3.30.1490.190">
    <property type="match status" value="1"/>
</dbReference>
<keyword evidence="4" id="KW-0805">Transcription regulation</keyword>
<evidence type="ECO:0000256" key="3">
    <source>
        <dbReference type="ARBA" id="ARBA00022833"/>
    </source>
</evidence>
<evidence type="ECO:0000256" key="2">
    <source>
        <dbReference type="ARBA" id="ARBA00022491"/>
    </source>
</evidence>
<keyword evidence="3 7" id="KW-0862">Zinc</keyword>
<feature type="region of interest" description="Disordered" evidence="8">
    <location>
        <begin position="1"/>
        <end position="21"/>
    </location>
</feature>
<evidence type="ECO:0000256" key="1">
    <source>
        <dbReference type="ARBA" id="ARBA00007957"/>
    </source>
</evidence>
<dbReference type="GO" id="GO:0005829">
    <property type="term" value="C:cytosol"/>
    <property type="evidence" value="ECO:0007669"/>
    <property type="project" value="TreeGrafter"/>
</dbReference>